<evidence type="ECO:0000256" key="1">
    <source>
        <dbReference type="ARBA" id="ARBA00022448"/>
    </source>
</evidence>
<protein>
    <recommendedName>
        <fullName evidence="7">ABC transmembrane type-1 domain-containing protein</fullName>
    </recommendedName>
</protein>
<dbReference type="AlphaFoldDB" id="A0A0C2GGP8"/>
<keyword evidence="6" id="KW-0472">Membrane</keyword>
<evidence type="ECO:0000259" key="7">
    <source>
        <dbReference type="PROSITE" id="PS50929"/>
    </source>
</evidence>
<dbReference type="PANTHER" id="PTHR24223:SF434">
    <property type="entry name" value="MULTIDRUG RESISTANCE PROTEIN MRP-7"/>
    <property type="match status" value="1"/>
</dbReference>
<dbReference type="GO" id="GO:0016020">
    <property type="term" value="C:membrane"/>
    <property type="evidence" value="ECO:0007669"/>
    <property type="project" value="InterPro"/>
</dbReference>
<dbReference type="Proteomes" id="UP000054047">
    <property type="component" value="Unassembled WGS sequence"/>
</dbReference>
<keyword evidence="9" id="KW-1185">Reference proteome</keyword>
<evidence type="ECO:0000256" key="5">
    <source>
        <dbReference type="ARBA" id="ARBA00022989"/>
    </source>
</evidence>
<sequence length="89" mass="10289">MMRMGIKFQTVLMAAVYKKTLKLSNSARRDKSVGEIVNLMAIDVERIQMITPEIQQFWSCPYQVLLVTLPGLLMQEIIAVFIRIRLCWG</sequence>
<evidence type="ECO:0000256" key="6">
    <source>
        <dbReference type="ARBA" id="ARBA00023136"/>
    </source>
</evidence>
<accession>A0A0C2GGP8</accession>
<gene>
    <name evidence="8" type="ORF">ANCDUO_11806</name>
</gene>
<dbReference type="InterPro" id="IPR011527">
    <property type="entry name" value="ABC1_TM_dom"/>
</dbReference>
<name>A0A0C2GGP8_9BILA</name>
<dbReference type="PANTHER" id="PTHR24223">
    <property type="entry name" value="ATP-BINDING CASSETTE SUB-FAMILY C"/>
    <property type="match status" value="1"/>
</dbReference>
<dbReference type="InterPro" id="IPR050173">
    <property type="entry name" value="ABC_transporter_C-like"/>
</dbReference>
<dbReference type="Gene3D" id="1.20.1560.10">
    <property type="entry name" value="ABC transporter type 1, transmembrane domain"/>
    <property type="match status" value="1"/>
</dbReference>
<dbReference type="SUPFAM" id="SSF90123">
    <property type="entry name" value="ABC transporter transmembrane region"/>
    <property type="match status" value="1"/>
</dbReference>
<evidence type="ECO:0000256" key="4">
    <source>
        <dbReference type="ARBA" id="ARBA00022840"/>
    </source>
</evidence>
<keyword evidence="5" id="KW-1133">Transmembrane helix</keyword>
<dbReference type="GO" id="GO:0005524">
    <property type="term" value="F:ATP binding"/>
    <property type="evidence" value="ECO:0007669"/>
    <property type="project" value="UniProtKB-KW"/>
</dbReference>
<organism evidence="8 9">
    <name type="scientific">Ancylostoma duodenale</name>
    <dbReference type="NCBI Taxonomy" id="51022"/>
    <lineage>
        <taxon>Eukaryota</taxon>
        <taxon>Metazoa</taxon>
        <taxon>Ecdysozoa</taxon>
        <taxon>Nematoda</taxon>
        <taxon>Chromadorea</taxon>
        <taxon>Rhabditida</taxon>
        <taxon>Rhabditina</taxon>
        <taxon>Rhabditomorpha</taxon>
        <taxon>Strongyloidea</taxon>
        <taxon>Ancylostomatidae</taxon>
        <taxon>Ancylostomatinae</taxon>
        <taxon>Ancylostoma</taxon>
    </lineage>
</organism>
<dbReference type="InterPro" id="IPR036640">
    <property type="entry name" value="ABC1_TM_sf"/>
</dbReference>
<proteinExistence type="predicted"/>
<evidence type="ECO:0000313" key="9">
    <source>
        <dbReference type="Proteomes" id="UP000054047"/>
    </source>
</evidence>
<dbReference type="EMBL" id="KN733663">
    <property type="protein sequence ID" value="KIH57999.1"/>
    <property type="molecule type" value="Genomic_DNA"/>
</dbReference>
<evidence type="ECO:0000256" key="3">
    <source>
        <dbReference type="ARBA" id="ARBA00022741"/>
    </source>
</evidence>
<dbReference type="OrthoDB" id="5831279at2759"/>
<keyword evidence="3" id="KW-0547">Nucleotide-binding</keyword>
<evidence type="ECO:0000256" key="2">
    <source>
        <dbReference type="ARBA" id="ARBA00022692"/>
    </source>
</evidence>
<keyword evidence="4" id="KW-0067">ATP-binding</keyword>
<dbReference type="GO" id="GO:0140359">
    <property type="term" value="F:ABC-type transporter activity"/>
    <property type="evidence" value="ECO:0007669"/>
    <property type="project" value="InterPro"/>
</dbReference>
<feature type="domain" description="ABC transmembrane type-1" evidence="7">
    <location>
        <begin position="1"/>
        <end position="61"/>
    </location>
</feature>
<keyword evidence="2" id="KW-0812">Transmembrane</keyword>
<dbReference type="PROSITE" id="PS50929">
    <property type="entry name" value="ABC_TM1F"/>
    <property type="match status" value="1"/>
</dbReference>
<reference evidence="8 9" key="1">
    <citation type="submission" date="2013-12" db="EMBL/GenBank/DDBJ databases">
        <title>Draft genome of the parsitic nematode Ancylostoma duodenale.</title>
        <authorList>
            <person name="Mitreva M."/>
        </authorList>
    </citation>
    <scope>NUCLEOTIDE SEQUENCE [LARGE SCALE GENOMIC DNA]</scope>
    <source>
        <strain evidence="8 9">Zhejiang</strain>
    </source>
</reference>
<keyword evidence="1" id="KW-0813">Transport</keyword>
<evidence type="ECO:0000313" key="8">
    <source>
        <dbReference type="EMBL" id="KIH57999.1"/>
    </source>
</evidence>